<evidence type="ECO:0000313" key="4">
    <source>
        <dbReference type="EMBL" id="CAF4806351.1"/>
    </source>
</evidence>
<proteinExistence type="predicted"/>
<dbReference type="InterPro" id="IPR054559">
    <property type="entry name" value="PSMD12-CSN4-like_N"/>
</dbReference>
<feature type="non-terminal residue" evidence="4">
    <location>
        <position position="58"/>
    </location>
</feature>
<gene>
    <name evidence="3" type="ORF">BYL167_LOCUS40750</name>
    <name evidence="2" type="ORF">GIL414_LOCUS37570</name>
    <name evidence="4" type="ORF">SMN809_LOCUS47402</name>
</gene>
<dbReference type="Proteomes" id="UP000681967">
    <property type="component" value="Unassembled WGS sequence"/>
</dbReference>
<dbReference type="EMBL" id="CAJOBJ010096832">
    <property type="protein sequence ID" value="CAF4568730.1"/>
    <property type="molecule type" value="Genomic_DNA"/>
</dbReference>
<dbReference type="Proteomes" id="UP000681720">
    <property type="component" value="Unassembled WGS sequence"/>
</dbReference>
<dbReference type="GO" id="GO:0008541">
    <property type="term" value="C:proteasome regulatory particle, lid subcomplex"/>
    <property type="evidence" value="ECO:0007669"/>
    <property type="project" value="TreeGrafter"/>
</dbReference>
<dbReference type="AlphaFoldDB" id="A0A8S3B868"/>
<name>A0A8S3B868_9BILA</name>
<dbReference type="Pfam" id="PF22241">
    <property type="entry name" value="PSMD12-CSN4_N"/>
    <property type="match status" value="1"/>
</dbReference>
<dbReference type="GO" id="GO:0005737">
    <property type="term" value="C:cytoplasm"/>
    <property type="evidence" value="ECO:0007669"/>
    <property type="project" value="TreeGrafter"/>
</dbReference>
<protein>
    <recommendedName>
        <fullName evidence="1">PSMD12/CSN4-like N-terminal domain-containing protein</fullName>
    </recommendedName>
</protein>
<sequence>ENERARLTKKLADIYEGQGKTKEAAEILQELQVETYGTMDRREKLEFLLEQMRLCLAK</sequence>
<dbReference type="InterPro" id="IPR040134">
    <property type="entry name" value="PSMD12/CSN4"/>
</dbReference>
<feature type="non-terminal residue" evidence="4">
    <location>
        <position position="1"/>
    </location>
</feature>
<feature type="domain" description="PSMD12/CSN4-like N-terminal" evidence="1">
    <location>
        <begin position="1"/>
        <end position="58"/>
    </location>
</feature>
<evidence type="ECO:0000313" key="5">
    <source>
        <dbReference type="Proteomes" id="UP000676336"/>
    </source>
</evidence>
<dbReference type="EMBL" id="CAJOBH010101591">
    <property type="protein sequence ID" value="CAF4615892.1"/>
    <property type="molecule type" value="Genomic_DNA"/>
</dbReference>
<dbReference type="EMBL" id="CAJOBI010149840">
    <property type="protein sequence ID" value="CAF4806351.1"/>
    <property type="molecule type" value="Genomic_DNA"/>
</dbReference>
<organism evidence="4 5">
    <name type="scientific">Rotaria magnacalcarata</name>
    <dbReference type="NCBI Taxonomy" id="392030"/>
    <lineage>
        <taxon>Eukaryota</taxon>
        <taxon>Metazoa</taxon>
        <taxon>Spiralia</taxon>
        <taxon>Gnathifera</taxon>
        <taxon>Rotifera</taxon>
        <taxon>Eurotatoria</taxon>
        <taxon>Bdelloidea</taxon>
        <taxon>Philodinida</taxon>
        <taxon>Philodinidae</taxon>
        <taxon>Rotaria</taxon>
    </lineage>
</organism>
<reference evidence="4" key="1">
    <citation type="submission" date="2021-02" db="EMBL/GenBank/DDBJ databases">
        <authorList>
            <person name="Nowell W R."/>
        </authorList>
    </citation>
    <scope>NUCLEOTIDE SEQUENCE</scope>
</reference>
<dbReference type="PANTHER" id="PTHR10855">
    <property type="entry name" value="26S PROTEASOME NON-ATPASE REGULATORY SUBUNIT 12/COP9 SIGNALOSOME COMPLEX SUBUNIT 4"/>
    <property type="match status" value="1"/>
</dbReference>
<comment type="caution">
    <text evidence="4">The sequence shown here is derived from an EMBL/GenBank/DDBJ whole genome shotgun (WGS) entry which is preliminary data.</text>
</comment>
<evidence type="ECO:0000259" key="1">
    <source>
        <dbReference type="Pfam" id="PF22241"/>
    </source>
</evidence>
<accession>A0A8S3B868</accession>
<dbReference type="Proteomes" id="UP000676336">
    <property type="component" value="Unassembled WGS sequence"/>
</dbReference>
<evidence type="ECO:0000313" key="3">
    <source>
        <dbReference type="EMBL" id="CAF4615892.1"/>
    </source>
</evidence>
<evidence type="ECO:0000313" key="2">
    <source>
        <dbReference type="EMBL" id="CAF4568730.1"/>
    </source>
</evidence>
<dbReference type="PANTHER" id="PTHR10855:SF1">
    <property type="entry name" value="26S PROTEASOME NON-ATPASE REGULATORY SUBUNIT 12"/>
    <property type="match status" value="1"/>
</dbReference>